<keyword evidence="2" id="KW-1185">Reference proteome</keyword>
<sequence>MTSEHLRPLPGSNNKTTPIISLNHYIFSGIRNKSTKFLEKPSRDDIYKKILIPKDLNKPKFQQKGLIFVWPQKRTSFYYNKEMIWLTWMLAHALYWLHVVDILPTGTAVPFKQPPWKYEPPLHKPKSRDFIIEPDWESQHCVTLDKPFY</sequence>
<accession>A0A8J6HJ94</accession>
<proteinExistence type="predicted"/>
<dbReference type="OrthoDB" id="6683964at2759"/>
<evidence type="ECO:0000313" key="2">
    <source>
        <dbReference type="Proteomes" id="UP000719412"/>
    </source>
</evidence>
<dbReference type="EMBL" id="JABDTM020023175">
    <property type="protein sequence ID" value="KAH0815367.1"/>
    <property type="molecule type" value="Genomic_DNA"/>
</dbReference>
<organism evidence="1 2">
    <name type="scientific">Tenebrio molitor</name>
    <name type="common">Yellow mealworm beetle</name>
    <dbReference type="NCBI Taxonomy" id="7067"/>
    <lineage>
        <taxon>Eukaryota</taxon>
        <taxon>Metazoa</taxon>
        <taxon>Ecdysozoa</taxon>
        <taxon>Arthropoda</taxon>
        <taxon>Hexapoda</taxon>
        <taxon>Insecta</taxon>
        <taxon>Pterygota</taxon>
        <taxon>Neoptera</taxon>
        <taxon>Endopterygota</taxon>
        <taxon>Coleoptera</taxon>
        <taxon>Polyphaga</taxon>
        <taxon>Cucujiformia</taxon>
        <taxon>Tenebrionidae</taxon>
        <taxon>Tenebrio</taxon>
    </lineage>
</organism>
<gene>
    <name evidence="1" type="ORF">GEV33_007425</name>
</gene>
<evidence type="ECO:0000313" key="1">
    <source>
        <dbReference type="EMBL" id="KAH0815367.1"/>
    </source>
</evidence>
<name>A0A8J6HJ94_TENMO</name>
<reference evidence="1" key="1">
    <citation type="journal article" date="2020" name="J Insects Food Feed">
        <title>The yellow mealworm (Tenebrio molitor) genome: a resource for the emerging insects as food and feed industry.</title>
        <authorList>
            <person name="Eriksson T."/>
            <person name="Andere A."/>
            <person name="Kelstrup H."/>
            <person name="Emery V."/>
            <person name="Picard C."/>
        </authorList>
    </citation>
    <scope>NUCLEOTIDE SEQUENCE</scope>
    <source>
        <strain evidence="1">Stoneville</strain>
        <tissue evidence="1">Whole head</tissue>
    </source>
</reference>
<reference evidence="1" key="2">
    <citation type="submission" date="2021-08" db="EMBL/GenBank/DDBJ databases">
        <authorList>
            <person name="Eriksson T."/>
        </authorList>
    </citation>
    <scope>NUCLEOTIDE SEQUENCE</scope>
    <source>
        <strain evidence="1">Stoneville</strain>
        <tissue evidence="1">Whole head</tissue>
    </source>
</reference>
<comment type="caution">
    <text evidence="1">The sequence shown here is derived from an EMBL/GenBank/DDBJ whole genome shotgun (WGS) entry which is preliminary data.</text>
</comment>
<dbReference type="Proteomes" id="UP000719412">
    <property type="component" value="Unassembled WGS sequence"/>
</dbReference>
<protein>
    <submittedName>
        <fullName evidence="1">Uncharacterized protein</fullName>
    </submittedName>
</protein>
<dbReference type="AlphaFoldDB" id="A0A8J6HJ94"/>